<dbReference type="OrthoDB" id="2375936at2759"/>
<comment type="caution">
    <text evidence="1">The sequence shown here is derived from an EMBL/GenBank/DDBJ whole genome shotgun (WGS) entry which is preliminary data.</text>
</comment>
<proteinExistence type="predicted"/>
<dbReference type="Proteomes" id="UP000266673">
    <property type="component" value="Unassembled WGS sequence"/>
</dbReference>
<gene>
    <name evidence="1" type="ORF">C2G38_2165402</name>
</gene>
<organism evidence="1 2">
    <name type="scientific">Gigaspora rosea</name>
    <dbReference type="NCBI Taxonomy" id="44941"/>
    <lineage>
        <taxon>Eukaryota</taxon>
        <taxon>Fungi</taxon>
        <taxon>Fungi incertae sedis</taxon>
        <taxon>Mucoromycota</taxon>
        <taxon>Glomeromycotina</taxon>
        <taxon>Glomeromycetes</taxon>
        <taxon>Diversisporales</taxon>
        <taxon>Gigasporaceae</taxon>
        <taxon>Gigaspora</taxon>
    </lineage>
</organism>
<evidence type="ECO:0000313" key="2">
    <source>
        <dbReference type="Proteomes" id="UP000266673"/>
    </source>
</evidence>
<sequence length="254" mass="29949">MSAAGTLTRFRCSICNSKKTYKSKAGLQRHENLKHSNYKEIPTHISLVPEYELRHIKNVIVKELQKRLKNHYSKVRKQVFSIHCSENSFVGIFEVFEDSQWAERNYGNGQLSWVKLYENESDKIKETDHTTLEPKKKFHFEKGLLIEWRIKGFSDKAEHRCEGGEIMFKFVVNQAKDRLLWYRGKPSQGKNYTVDLTDLEDLEISLKIKQDSALKFRVKFNFIMARYEEATIDITKLLNIESNNKFALRYRAEA</sequence>
<evidence type="ECO:0000313" key="1">
    <source>
        <dbReference type="EMBL" id="RIB25672.1"/>
    </source>
</evidence>
<protein>
    <recommendedName>
        <fullName evidence="3">C2H2-type domain-containing protein</fullName>
    </recommendedName>
</protein>
<dbReference type="EMBL" id="QKWP01000166">
    <property type="protein sequence ID" value="RIB25672.1"/>
    <property type="molecule type" value="Genomic_DNA"/>
</dbReference>
<keyword evidence="2" id="KW-1185">Reference proteome</keyword>
<reference evidence="1 2" key="1">
    <citation type="submission" date="2018-06" db="EMBL/GenBank/DDBJ databases">
        <title>Comparative genomics reveals the genomic features of Rhizophagus irregularis, R. cerebriforme, R. diaphanum and Gigaspora rosea, and their symbiotic lifestyle signature.</title>
        <authorList>
            <person name="Morin E."/>
            <person name="San Clemente H."/>
            <person name="Chen E.C.H."/>
            <person name="De La Providencia I."/>
            <person name="Hainaut M."/>
            <person name="Kuo A."/>
            <person name="Kohler A."/>
            <person name="Murat C."/>
            <person name="Tang N."/>
            <person name="Roy S."/>
            <person name="Loubradou J."/>
            <person name="Henrissat B."/>
            <person name="Grigoriev I.V."/>
            <person name="Corradi N."/>
            <person name="Roux C."/>
            <person name="Martin F.M."/>
        </authorList>
    </citation>
    <scope>NUCLEOTIDE SEQUENCE [LARGE SCALE GENOMIC DNA]</scope>
    <source>
        <strain evidence="1 2">DAOM 194757</strain>
    </source>
</reference>
<name>A0A397VVB1_9GLOM</name>
<accession>A0A397VVB1</accession>
<evidence type="ECO:0008006" key="3">
    <source>
        <dbReference type="Google" id="ProtNLM"/>
    </source>
</evidence>
<dbReference type="AlphaFoldDB" id="A0A397VVB1"/>